<name>A0ABQ9HB12_9NEOP</name>
<proteinExistence type="predicted"/>
<protein>
    <submittedName>
        <fullName evidence="2">Uncharacterized protein</fullName>
    </submittedName>
</protein>
<reference evidence="2 3" key="1">
    <citation type="submission" date="2023-02" db="EMBL/GenBank/DDBJ databases">
        <title>LHISI_Scaffold_Assembly.</title>
        <authorList>
            <person name="Stuart O.P."/>
            <person name="Cleave R."/>
            <person name="Magrath M.J.L."/>
            <person name="Mikheyev A.S."/>
        </authorList>
    </citation>
    <scope>NUCLEOTIDE SEQUENCE [LARGE SCALE GENOMIC DNA]</scope>
    <source>
        <strain evidence="2">Daus_M_001</strain>
        <tissue evidence="2">Leg muscle</tissue>
    </source>
</reference>
<feature type="compositionally biased region" description="Polar residues" evidence="1">
    <location>
        <begin position="621"/>
        <end position="630"/>
    </location>
</feature>
<evidence type="ECO:0000313" key="2">
    <source>
        <dbReference type="EMBL" id="KAJ8881459.1"/>
    </source>
</evidence>
<feature type="region of interest" description="Disordered" evidence="1">
    <location>
        <begin position="614"/>
        <end position="636"/>
    </location>
</feature>
<dbReference type="Proteomes" id="UP001159363">
    <property type="component" value="Chromosome 5"/>
</dbReference>
<accession>A0ABQ9HB12</accession>
<evidence type="ECO:0000256" key="1">
    <source>
        <dbReference type="SAM" id="MobiDB-lite"/>
    </source>
</evidence>
<sequence length="724" mass="80288">MWPTHKHIIPQSSFIMCATCISGCIPLLECLWMPYVGFLFTIISAHVGQLYCATWELVAFMHVNTEPWVEELCSKITGHQGPRWLSGQPVRLPPRRTGFNPRPGPFRIFACGNRAGRCRWSAGFFRGSPALSFRLCCTLTSITGIGSQDLAPHIYEAEKSRTGELAGTVVFIPPFLNPLLIASHALSRRTRGEAALLPVFTFTLAHVRDDRVSLFISLPGSQTGGITVERPYGLQEQGKLYILEKTRQPAASSGTIPTFENPGAIPPGIEPGSSWWEANALGHDGNTARLARRSDEALGVRANVASDSPSLLDLEHACGIDLHRHSPGLRQPRVDPTSKCRRTALAVLTASPPHTHGRDNCDVAFVSRHGEPTSIPYGYFGKQYHSSIPIRNNLQVIDLAIWEARGENRLVPSISRGNAQLVVRPQYGGSEEVRHQAGRSYDVSLLTEYRHVTAAVLLAKIVTHHDGQERHMAMFASRALKLGSDTSAAVPSVQLFRVQAAPVAKQPYSAPTSARLKLLYTDSFRPSFRFNLACALPSCIYHISQPKVTAIINGQEHVMFTHYTGTVTLHDGQGHELFTAKVERAETCHQLFATMRAMIWLWSSGGINAGEEMGRPRENLHSSAVPTTPTMKLRRPSCHTSDRRMFEQLTPLQESFKQNKIEECHLHTLLHGHESYSFLHSYPSPSHWPTPYRAHLLCSTVSAIGWSIIHGITEFILPQSINEY</sequence>
<organism evidence="2 3">
    <name type="scientific">Dryococelus australis</name>
    <dbReference type="NCBI Taxonomy" id="614101"/>
    <lineage>
        <taxon>Eukaryota</taxon>
        <taxon>Metazoa</taxon>
        <taxon>Ecdysozoa</taxon>
        <taxon>Arthropoda</taxon>
        <taxon>Hexapoda</taxon>
        <taxon>Insecta</taxon>
        <taxon>Pterygota</taxon>
        <taxon>Neoptera</taxon>
        <taxon>Polyneoptera</taxon>
        <taxon>Phasmatodea</taxon>
        <taxon>Verophasmatodea</taxon>
        <taxon>Anareolatae</taxon>
        <taxon>Phasmatidae</taxon>
        <taxon>Eurycanthinae</taxon>
        <taxon>Dryococelus</taxon>
    </lineage>
</organism>
<comment type="caution">
    <text evidence="2">The sequence shown here is derived from an EMBL/GenBank/DDBJ whole genome shotgun (WGS) entry which is preliminary data.</text>
</comment>
<evidence type="ECO:0000313" key="3">
    <source>
        <dbReference type="Proteomes" id="UP001159363"/>
    </source>
</evidence>
<dbReference type="EMBL" id="JARBHB010000006">
    <property type="protein sequence ID" value="KAJ8881459.1"/>
    <property type="molecule type" value="Genomic_DNA"/>
</dbReference>
<keyword evidence="3" id="KW-1185">Reference proteome</keyword>
<gene>
    <name evidence="2" type="ORF">PR048_017940</name>
</gene>